<reference evidence="1 2" key="1">
    <citation type="journal article" date="2018" name="Sci. Data">
        <title>The draft genome sequence of cork oak.</title>
        <authorList>
            <person name="Ramos A.M."/>
            <person name="Usie A."/>
            <person name="Barbosa P."/>
            <person name="Barros P.M."/>
            <person name="Capote T."/>
            <person name="Chaves I."/>
            <person name="Simoes F."/>
            <person name="Abreu I."/>
            <person name="Carrasquinho I."/>
            <person name="Faro C."/>
            <person name="Guimaraes J.B."/>
            <person name="Mendonca D."/>
            <person name="Nobrega F."/>
            <person name="Rodrigues L."/>
            <person name="Saibo N.J.M."/>
            <person name="Varela M.C."/>
            <person name="Egas C."/>
            <person name="Matos J."/>
            <person name="Miguel C.M."/>
            <person name="Oliveira M.M."/>
            <person name="Ricardo C.P."/>
            <person name="Goncalves S."/>
        </authorList>
    </citation>
    <scope>NUCLEOTIDE SEQUENCE [LARGE SCALE GENOMIC DNA]</scope>
    <source>
        <strain evidence="2">cv. HL8</strain>
    </source>
</reference>
<dbReference type="Proteomes" id="UP000237347">
    <property type="component" value="Unassembled WGS sequence"/>
</dbReference>
<accession>A0AAW0K0L3</accession>
<proteinExistence type="predicted"/>
<protein>
    <submittedName>
        <fullName evidence="1">Uncharacterized protein</fullName>
    </submittedName>
</protein>
<comment type="caution">
    <text evidence="1">The sequence shown here is derived from an EMBL/GenBank/DDBJ whole genome shotgun (WGS) entry which is preliminary data.</text>
</comment>
<gene>
    <name evidence="1" type="ORF">CFP56_026749</name>
</gene>
<organism evidence="1 2">
    <name type="scientific">Quercus suber</name>
    <name type="common">Cork oak</name>
    <dbReference type="NCBI Taxonomy" id="58331"/>
    <lineage>
        <taxon>Eukaryota</taxon>
        <taxon>Viridiplantae</taxon>
        <taxon>Streptophyta</taxon>
        <taxon>Embryophyta</taxon>
        <taxon>Tracheophyta</taxon>
        <taxon>Spermatophyta</taxon>
        <taxon>Magnoliopsida</taxon>
        <taxon>eudicotyledons</taxon>
        <taxon>Gunneridae</taxon>
        <taxon>Pentapetalae</taxon>
        <taxon>rosids</taxon>
        <taxon>fabids</taxon>
        <taxon>Fagales</taxon>
        <taxon>Fagaceae</taxon>
        <taxon>Quercus</taxon>
    </lineage>
</organism>
<evidence type="ECO:0000313" key="2">
    <source>
        <dbReference type="Proteomes" id="UP000237347"/>
    </source>
</evidence>
<name>A0AAW0K0L3_QUESU</name>
<dbReference type="EMBL" id="PKMF04000430">
    <property type="protein sequence ID" value="KAK7832046.1"/>
    <property type="molecule type" value="Genomic_DNA"/>
</dbReference>
<sequence length="65" mass="7380">MSVKYRPSPLLKCKCLTIKTSMERWDLPGIARLLQSSPYVETWVIDIISSGSIGSELKQLETIMH</sequence>
<dbReference type="AlphaFoldDB" id="A0AAW0K0L3"/>
<keyword evidence="2" id="KW-1185">Reference proteome</keyword>
<evidence type="ECO:0000313" key="1">
    <source>
        <dbReference type="EMBL" id="KAK7832046.1"/>
    </source>
</evidence>